<dbReference type="CDD" id="cd06141">
    <property type="entry name" value="WRN_exo"/>
    <property type="match status" value="1"/>
</dbReference>
<dbReference type="InterPro" id="IPR051132">
    <property type="entry name" value="3-5_Exonuclease_domain"/>
</dbReference>
<dbReference type="InterPro" id="IPR036397">
    <property type="entry name" value="RNaseH_sf"/>
</dbReference>
<reference evidence="6" key="1">
    <citation type="submission" date="2021-12" db="EMBL/GenBank/DDBJ databases">
        <authorList>
            <person name="King R."/>
        </authorList>
    </citation>
    <scope>NUCLEOTIDE SEQUENCE</scope>
</reference>
<keyword evidence="4" id="KW-1133">Transmembrane helix</keyword>
<keyword evidence="1" id="KW-0540">Nuclease</keyword>
<keyword evidence="4" id="KW-0472">Membrane</keyword>
<evidence type="ECO:0000256" key="2">
    <source>
        <dbReference type="ARBA" id="ARBA00022801"/>
    </source>
</evidence>
<proteinExistence type="predicted"/>
<evidence type="ECO:0000313" key="6">
    <source>
        <dbReference type="EMBL" id="CAH0392318.1"/>
    </source>
</evidence>
<dbReference type="InterPro" id="IPR012337">
    <property type="entry name" value="RNaseH-like_sf"/>
</dbReference>
<keyword evidence="2" id="KW-0378">Hydrolase</keyword>
<accession>A0A9P0AI83</accession>
<feature type="domain" description="3'-5' exonuclease" evidence="5">
    <location>
        <begin position="109"/>
        <end position="222"/>
    </location>
</feature>
<dbReference type="GO" id="GO:0008408">
    <property type="term" value="F:3'-5' exonuclease activity"/>
    <property type="evidence" value="ECO:0007669"/>
    <property type="project" value="InterPro"/>
</dbReference>
<keyword evidence="4" id="KW-0812">Transmembrane</keyword>
<dbReference type="AlphaFoldDB" id="A0A9P0AI83"/>
<sequence length="356" mass="40554">MNFSSGKKNKEPYILIDKNFNPKDACKKLTELARVSKNFPVIGLDCEWAQSKGPCLLTAEVDKVRSNHHLLGAAKVPNIRHPVAILQLAAKDKPVLIIRLSQIIALNDDHLDWQIFFIRLKDLLNSAEVLKVGVSIQTDTSHLFYDYNLYTVNCLDLQHIAAHYEYPKSGLTYLAKRLLNVDLPRFAAWRTDWDGPVLSPEALKYAADDAKLAVLIFEKFLEQSIQETKKSSKPVRNCADFIKLWRYKIDVIYRYRCPPDPNEQKTKDGEADTSGDTADVEADSTTILPPIHASPSRLALHNQKDDDRNMEYRTCATETENTKSHPKMSFYKLILIMNIIVILLAVFIIFKLVLGR</sequence>
<organism evidence="6 7">
    <name type="scientific">Bemisia tabaci</name>
    <name type="common">Sweetpotato whitefly</name>
    <name type="synonym">Aleurodes tabaci</name>
    <dbReference type="NCBI Taxonomy" id="7038"/>
    <lineage>
        <taxon>Eukaryota</taxon>
        <taxon>Metazoa</taxon>
        <taxon>Ecdysozoa</taxon>
        <taxon>Arthropoda</taxon>
        <taxon>Hexapoda</taxon>
        <taxon>Insecta</taxon>
        <taxon>Pterygota</taxon>
        <taxon>Neoptera</taxon>
        <taxon>Paraneoptera</taxon>
        <taxon>Hemiptera</taxon>
        <taxon>Sternorrhyncha</taxon>
        <taxon>Aleyrodoidea</taxon>
        <taxon>Aleyrodidae</taxon>
        <taxon>Aleyrodinae</taxon>
        <taxon>Bemisia</taxon>
    </lineage>
</organism>
<dbReference type="EMBL" id="OU963867">
    <property type="protein sequence ID" value="CAH0392318.1"/>
    <property type="molecule type" value="Genomic_DNA"/>
</dbReference>
<evidence type="ECO:0000256" key="1">
    <source>
        <dbReference type="ARBA" id="ARBA00022722"/>
    </source>
</evidence>
<dbReference type="KEGG" id="btab:109036533"/>
<keyword evidence="3" id="KW-0269">Exonuclease</keyword>
<dbReference type="PANTHER" id="PTHR13620">
    <property type="entry name" value="3-5 EXONUCLEASE"/>
    <property type="match status" value="1"/>
</dbReference>
<protein>
    <recommendedName>
        <fullName evidence="5">3'-5' exonuclease domain-containing protein</fullName>
    </recommendedName>
</protein>
<gene>
    <name evidence="6" type="ORF">BEMITA_LOCUS10848</name>
</gene>
<dbReference type="Proteomes" id="UP001152759">
    <property type="component" value="Chromosome 6"/>
</dbReference>
<dbReference type="GO" id="GO:0005634">
    <property type="term" value="C:nucleus"/>
    <property type="evidence" value="ECO:0007669"/>
    <property type="project" value="TreeGrafter"/>
</dbReference>
<dbReference type="Pfam" id="PF01612">
    <property type="entry name" value="DNA_pol_A_exo1"/>
    <property type="match status" value="1"/>
</dbReference>
<dbReference type="Gene3D" id="3.30.420.10">
    <property type="entry name" value="Ribonuclease H-like superfamily/Ribonuclease H"/>
    <property type="match status" value="1"/>
</dbReference>
<dbReference type="GO" id="GO:0003676">
    <property type="term" value="F:nucleic acid binding"/>
    <property type="evidence" value="ECO:0007669"/>
    <property type="project" value="InterPro"/>
</dbReference>
<dbReference type="PANTHER" id="PTHR13620:SF104">
    <property type="entry name" value="EXONUCLEASE 3'-5' DOMAIN-CONTAINING PROTEIN 2"/>
    <property type="match status" value="1"/>
</dbReference>
<dbReference type="SUPFAM" id="SSF53098">
    <property type="entry name" value="Ribonuclease H-like"/>
    <property type="match status" value="1"/>
</dbReference>
<feature type="transmembrane region" description="Helical" evidence="4">
    <location>
        <begin position="333"/>
        <end position="354"/>
    </location>
</feature>
<dbReference type="GO" id="GO:0005737">
    <property type="term" value="C:cytoplasm"/>
    <property type="evidence" value="ECO:0007669"/>
    <property type="project" value="TreeGrafter"/>
</dbReference>
<evidence type="ECO:0000256" key="4">
    <source>
        <dbReference type="SAM" id="Phobius"/>
    </source>
</evidence>
<name>A0A9P0AI83_BEMTA</name>
<keyword evidence="7" id="KW-1185">Reference proteome</keyword>
<evidence type="ECO:0000259" key="5">
    <source>
        <dbReference type="Pfam" id="PF01612"/>
    </source>
</evidence>
<dbReference type="InterPro" id="IPR002562">
    <property type="entry name" value="3'-5'_exonuclease_dom"/>
</dbReference>
<evidence type="ECO:0000313" key="7">
    <source>
        <dbReference type="Proteomes" id="UP001152759"/>
    </source>
</evidence>
<evidence type="ECO:0000256" key="3">
    <source>
        <dbReference type="ARBA" id="ARBA00022839"/>
    </source>
</evidence>
<dbReference type="GO" id="GO:0006139">
    <property type="term" value="P:nucleobase-containing compound metabolic process"/>
    <property type="evidence" value="ECO:0007669"/>
    <property type="project" value="InterPro"/>
</dbReference>